<accession>A0A317FW45</accession>
<keyword evidence="2" id="KW-0614">Plasmid</keyword>
<dbReference type="AlphaFoldDB" id="A0A317FW45"/>
<dbReference type="EMBL" id="NXNG01000002">
    <property type="protein sequence ID" value="PWT25914.1"/>
    <property type="molecule type" value="Genomic_DNA"/>
</dbReference>
<feature type="region of interest" description="Disordered" evidence="1">
    <location>
        <begin position="70"/>
        <end position="142"/>
    </location>
</feature>
<reference evidence="2 3" key="1">
    <citation type="submission" date="2017-09" db="EMBL/GenBank/DDBJ databases">
        <title>High-quality draft genome sequence of Butyrivibrio fibrisolvens INBov1, isolated from cow rumen.</title>
        <authorList>
            <person name="Rodriguez Hernaez J."/>
            <person name="Rivarola M."/>
            <person name="Paniego N."/>
            <person name="Cravero S."/>
            <person name="Ceron Cucchi M."/>
            <person name="Martinez M.C."/>
        </authorList>
    </citation>
    <scope>NUCLEOTIDE SEQUENCE [LARGE SCALE GENOMIC DNA]</scope>
    <source>
        <strain evidence="2 3">INBov1</strain>
        <plasmid evidence="3">pinbov266</plasmid>
    </source>
</reference>
<keyword evidence="3" id="KW-1185">Reference proteome</keyword>
<feature type="compositionally biased region" description="Acidic residues" evidence="1">
    <location>
        <begin position="120"/>
        <end position="136"/>
    </location>
</feature>
<dbReference type="RefSeq" id="WP_110074446.1">
    <property type="nucleotide sequence ID" value="NZ_CM009897.1"/>
</dbReference>
<protein>
    <submittedName>
        <fullName evidence="2">Uncharacterized protein</fullName>
    </submittedName>
</protein>
<organism evidence="2 3">
    <name type="scientific">Butyrivibrio fibrisolvens</name>
    <dbReference type="NCBI Taxonomy" id="831"/>
    <lineage>
        <taxon>Bacteria</taxon>
        <taxon>Bacillati</taxon>
        <taxon>Bacillota</taxon>
        <taxon>Clostridia</taxon>
        <taxon>Lachnospirales</taxon>
        <taxon>Lachnospiraceae</taxon>
        <taxon>Butyrivibrio</taxon>
    </lineage>
</organism>
<proteinExistence type="predicted"/>
<sequence>MDKNQVIEILTTKGFRAHDTNGILYVDLEDIAPASIEKIRTMLKELHYYNSWGVKKVLVGAQPSSNVKVIDSSAQNNTIEDEESDDNNDIYPETKEVLDNTVLDNTYRSEDEMGTKNEISTEDEDQDPDLDDDMTFDENSPFEQVSLFDIMR</sequence>
<evidence type="ECO:0000313" key="2">
    <source>
        <dbReference type="EMBL" id="PWT25914.1"/>
    </source>
</evidence>
<feature type="compositionally biased region" description="Acidic residues" evidence="1">
    <location>
        <begin position="79"/>
        <end position="88"/>
    </location>
</feature>
<evidence type="ECO:0000256" key="1">
    <source>
        <dbReference type="SAM" id="MobiDB-lite"/>
    </source>
</evidence>
<comment type="caution">
    <text evidence="2">The sequence shown here is derived from an EMBL/GenBank/DDBJ whole genome shotgun (WGS) entry which is preliminary data.</text>
</comment>
<name>A0A317FW45_BUTFI</name>
<evidence type="ECO:0000313" key="3">
    <source>
        <dbReference type="Proteomes" id="UP000245488"/>
    </source>
</evidence>
<gene>
    <name evidence="2" type="ORF">CPT75_00595</name>
</gene>
<dbReference type="Proteomes" id="UP000245488">
    <property type="component" value="Plasmid pINBov266"/>
</dbReference>
<geneLocation type="plasmid" evidence="3">
    <name>pinbov266</name>
</geneLocation>